<name>A0A6A6RD79_9PEZI</name>
<reference evidence="1" key="1">
    <citation type="journal article" date="2020" name="Stud. Mycol.">
        <title>101 Dothideomycetes genomes: a test case for predicting lifestyles and emergence of pathogens.</title>
        <authorList>
            <person name="Haridas S."/>
            <person name="Albert R."/>
            <person name="Binder M."/>
            <person name="Bloem J."/>
            <person name="Labutti K."/>
            <person name="Salamov A."/>
            <person name="Andreopoulos B."/>
            <person name="Baker S."/>
            <person name="Barry K."/>
            <person name="Bills G."/>
            <person name="Bluhm B."/>
            <person name="Cannon C."/>
            <person name="Castanera R."/>
            <person name="Culley D."/>
            <person name="Daum C."/>
            <person name="Ezra D."/>
            <person name="Gonzalez J."/>
            <person name="Henrissat B."/>
            <person name="Kuo A."/>
            <person name="Liang C."/>
            <person name="Lipzen A."/>
            <person name="Lutzoni F."/>
            <person name="Magnuson J."/>
            <person name="Mondo S."/>
            <person name="Nolan M."/>
            <person name="Ohm R."/>
            <person name="Pangilinan J."/>
            <person name="Park H.-J."/>
            <person name="Ramirez L."/>
            <person name="Alfaro M."/>
            <person name="Sun H."/>
            <person name="Tritt A."/>
            <person name="Yoshinaga Y."/>
            <person name="Zwiers L.-H."/>
            <person name="Turgeon B."/>
            <person name="Goodwin S."/>
            <person name="Spatafora J."/>
            <person name="Crous P."/>
            <person name="Grigoriev I."/>
        </authorList>
    </citation>
    <scope>NUCLEOTIDE SEQUENCE</scope>
    <source>
        <strain evidence="1">CBS 269.34</strain>
    </source>
</reference>
<accession>A0A6A6RD79</accession>
<dbReference type="OrthoDB" id="3560543at2759"/>
<evidence type="ECO:0000313" key="1">
    <source>
        <dbReference type="EMBL" id="KAF2501387.1"/>
    </source>
</evidence>
<proteinExistence type="predicted"/>
<keyword evidence="2" id="KW-1185">Reference proteome</keyword>
<dbReference type="AlphaFoldDB" id="A0A6A6RD79"/>
<organism evidence="1 2">
    <name type="scientific">Lophium mytilinum</name>
    <dbReference type="NCBI Taxonomy" id="390894"/>
    <lineage>
        <taxon>Eukaryota</taxon>
        <taxon>Fungi</taxon>
        <taxon>Dikarya</taxon>
        <taxon>Ascomycota</taxon>
        <taxon>Pezizomycotina</taxon>
        <taxon>Dothideomycetes</taxon>
        <taxon>Pleosporomycetidae</taxon>
        <taxon>Mytilinidiales</taxon>
        <taxon>Mytilinidiaceae</taxon>
        <taxon>Lophium</taxon>
    </lineage>
</organism>
<evidence type="ECO:0000313" key="2">
    <source>
        <dbReference type="Proteomes" id="UP000799750"/>
    </source>
</evidence>
<dbReference type="EMBL" id="MU004182">
    <property type="protein sequence ID" value="KAF2501387.1"/>
    <property type="molecule type" value="Genomic_DNA"/>
</dbReference>
<dbReference type="Proteomes" id="UP000799750">
    <property type="component" value="Unassembled WGS sequence"/>
</dbReference>
<gene>
    <name evidence="1" type="ORF">BU16DRAFT_197594</name>
</gene>
<sequence>MSSNAMTDAGRQNLKRLLDMLEEMDDLVLDACRDGMNYRSDSGVELSIPVTELDLRLLETSRQAYRNSDYKQSDMLTHISAMPSFTKNYNSVTLAVLRYLANTLPVQAREWKLRMGNLQTTGDRAWRLAVPASQPITAGGDAKGLNALID</sequence>
<protein>
    <submittedName>
        <fullName evidence="1">Uncharacterized protein</fullName>
    </submittedName>
</protein>